<reference evidence="2" key="1">
    <citation type="submission" date="2013-07" db="EMBL/GenBank/DDBJ databases">
        <title>The Genome Sequence of Cryptococcus bestiolae CBS10118.</title>
        <authorList>
            <consortium name="The Broad Institute Genome Sequencing Platform"/>
            <person name="Cuomo C."/>
            <person name="Litvintseva A."/>
            <person name="Chen Y."/>
            <person name="Heitman J."/>
            <person name="Sun S."/>
            <person name="Springer D."/>
            <person name="Dromer F."/>
            <person name="Young S.K."/>
            <person name="Zeng Q."/>
            <person name="Gargeya S."/>
            <person name="Fitzgerald M."/>
            <person name="Abouelleil A."/>
            <person name="Alvarado L."/>
            <person name="Berlin A.M."/>
            <person name="Chapman S.B."/>
            <person name="Dewar J."/>
            <person name="Goldberg J."/>
            <person name="Griggs A."/>
            <person name="Gujja S."/>
            <person name="Hansen M."/>
            <person name="Howarth C."/>
            <person name="Imamovic A."/>
            <person name="Larimer J."/>
            <person name="McCowan C."/>
            <person name="Murphy C."/>
            <person name="Pearson M."/>
            <person name="Priest M."/>
            <person name="Roberts A."/>
            <person name="Saif S."/>
            <person name="Shea T."/>
            <person name="Sykes S."/>
            <person name="Wortman J."/>
            <person name="Nusbaum C."/>
            <person name="Birren B."/>
        </authorList>
    </citation>
    <scope>NUCLEOTIDE SEQUENCE [LARGE SCALE GENOMIC DNA]</scope>
    <source>
        <strain evidence="2">CBS 10118</strain>
    </source>
</reference>
<keyword evidence="4" id="KW-1185">Reference proteome</keyword>
<dbReference type="RefSeq" id="XP_019042594.1">
    <property type="nucleotide sequence ID" value="XM_019195771.1"/>
</dbReference>
<evidence type="ECO:0000313" key="4">
    <source>
        <dbReference type="Proteomes" id="UP000092730"/>
    </source>
</evidence>
<sequence>MVSPPSRHPSVPHSQLKYTLIDLSDMKGACHSTRAHPHPHPSTRQTHSRPHSHATPHYPRPHNPSIIVLPQPPVTINSTPRRRRTGKVVVKAVECTPSERTTTRTYVEYGGKQARGSGGVRF</sequence>
<evidence type="ECO:0000313" key="3">
    <source>
        <dbReference type="EMBL" id="WVW82715.1"/>
    </source>
</evidence>
<reference evidence="3" key="4">
    <citation type="submission" date="2024-02" db="EMBL/GenBank/DDBJ databases">
        <title>Comparative genomics of Cryptococcus and Kwoniella reveals pathogenesis evolution and contrasting modes of karyotype evolution via chromosome fusion or intercentromeric recombination.</title>
        <authorList>
            <person name="Coelho M.A."/>
            <person name="David-Palma M."/>
            <person name="Shea T."/>
            <person name="Bowers K."/>
            <person name="McGinley-Smith S."/>
            <person name="Mohammad A.W."/>
            <person name="Gnirke A."/>
            <person name="Yurkov A.M."/>
            <person name="Nowrousian M."/>
            <person name="Sun S."/>
            <person name="Cuomo C.A."/>
            <person name="Heitman J."/>
        </authorList>
    </citation>
    <scope>NUCLEOTIDE SEQUENCE</scope>
    <source>
        <strain evidence="3">CBS 10118</strain>
    </source>
</reference>
<dbReference type="Proteomes" id="UP000092730">
    <property type="component" value="Chromosome 3"/>
</dbReference>
<reference evidence="3" key="2">
    <citation type="submission" date="2013-07" db="EMBL/GenBank/DDBJ databases">
        <authorList>
            <consortium name="The Broad Institute Genome Sequencing Platform"/>
            <person name="Cuomo C."/>
            <person name="Litvintseva A."/>
            <person name="Chen Y."/>
            <person name="Heitman J."/>
            <person name="Sun S."/>
            <person name="Springer D."/>
            <person name="Dromer F."/>
            <person name="Young S.K."/>
            <person name="Zeng Q."/>
            <person name="Gargeya S."/>
            <person name="Fitzgerald M."/>
            <person name="Abouelleil A."/>
            <person name="Alvarado L."/>
            <person name="Berlin A.M."/>
            <person name="Chapman S.B."/>
            <person name="Dewar J."/>
            <person name="Goldberg J."/>
            <person name="Griggs A."/>
            <person name="Gujja S."/>
            <person name="Hansen M."/>
            <person name="Howarth C."/>
            <person name="Imamovic A."/>
            <person name="Larimer J."/>
            <person name="McCowan C."/>
            <person name="Murphy C."/>
            <person name="Pearson M."/>
            <person name="Priest M."/>
            <person name="Roberts A."/>
            <person name="Saif S."/>
            <person name="Shea T."/>
            <person name="Sykes S."/>
            <person name="Wortman J."/>
            <person name="Nusbaum C."/>
            <person name="Birren B."/>
        </authorList>
    </citation>
    <scope>NUCLEOTIDE SEQUENCE</scope>
    <source>
        <strain evidence="3">CBS 10118</strain>
    </source>
</reference>
<dbReference type="GeneID" id="30213602"/>
<dbReference type="AlphaFoldDB" id="A0A1B9FRX6"/>
<feature type="region of interest" description="Disordered" evidence="1">
    <location>
        <begin position="27"/>
        <end position="88"/>
    </location>
</feature>
<reference evidence="2" key="3">
    <citation type="submission" date="2016-07" db="EMBL/GenBank/DDBJ databases">
        <title>Evolution of pathogenesis and genome organization in the Tremellales.</title>
        <authorList>
            <person name="Cuomo C."/>
            <person name="Litvintseva A."/>
            <person name="Heitman J."/>
            <person name="Chen Y."/>
            <person name="Sun S."/>
            <person name="Springer D."/>
            <person name="Dromer F."/>
            <person name="Young S."/>
            <person name="Zeng Q."/>
            <person name="Chapman S."/>
            <person name="Gujja S."/>
            <person name="Saif S."/>
            <person name="Birren B."/>
        </authorList>
    </citation>
    <scope>NUCLEOTIDE SEQUENCE</scope>
    <source>
        <strain evidence="2">CBS 10118</strain>
    </source>
</reference>
<feature type="compositionally biased region" description="Basic residues" evidence="1">
    <location>
        <begin position="33"/>
        <end position="54"/>
    </location>
</feature>
<dbReference type="OrthoDB" id="10454619at2759"/>
<gene>
    <name evidence="2" type="ORF">I302_09203</name>
    <name evidence="3" type="ORF">I302_104726</name>
</gene>
<accession>A0A1B9FRX6</accession>
<name>A0A1B9FRX6_9TREE</name>
<dbReference type="EMBL" id="KV700382">
    <property type="protein sequence ID" value="OCF21524.1"/>
    <property type="molecule type" value="Genomic_DNA"/>
</dbReference>
<evidence type="ECO:0000313" key="2">
    <source>
        <dbReference type="EMBL" id="OCF21524.1"/>
    </source>
</evidence>
<evidence type="ECO:0000256" key="1">
    <source>
        <dbReference type="SAM" id="MobiDB-lite"/>
    </source>
</evidence>
<dbReference type="VEuPathDB" id="FungiDB:I302_09203"/>
<dbReference type="KEGG" id="kbi:30213602"/>
<protein>
    <submittedName>
        <fullName evidence="2">Uncharacterized protein</fullName>
    </submittedName>
</protein>
<organism evidence="2">
    <name type="scientific">Kwoniella bestiolae CBS 10118</name>
    <dbReference type="NCBI Taxonomy" id="1296100"/>
    <lineage>
        <taxon>Eukaryota</taxon>
        <taxon>Fungi</taxon>
        <taxon>Dikarya</taxon>
        <taxon>Basidiomycota</taxon>
        <taxon>Agaricomycotina</taxon>
        <taxon>Tremellomycetes</taxon>
        <taxon>Tremellales</taxon>
        <taxon>Cryptococcaceae</taxon>
        <taxon>Kwoniella</taxon>
    </lineage>
</organism>
<dbReference type="EMBL" id="CP144543">
    <property type="protein sequence ID" value="WVW82715.1"/>
    <property type="molecule type" value="Genomic_DNA"/>
</dbReference>
<proteinExistence type="predicted"/>